<dbReference type="InterPro" id="IPR014001">
    <property type="entry name" value="Helicase_ATP-bd"/>
</dbReference>
<evidence type="ECO:0000259" key="1">
    <source>
        <dbReference type="PROSITE" id="PS51194"/>
    </source>
</evidence>
<dbReference type="InterPro" id="IPR006935">
    <property type="entry name" value="Helicase/UvrB_N"/>
</dbReference>
<dbReference type="GO" id="GO:0005829">
    <property type="term" value="C:cytosol"/>
    <property type="evidence" value="ECO:0007669"/>
    <property type="project" value="TreeGrafter"/>
</dbReference>
<dbReference type="CDD" id="cd18785">
    <property type="entry name" value="SF2_C"/>
    <property type="match status" value="1"/>
</dbReference>
<protein>
    <recommendedName>
        <fullName evidence="1">Helicase C-terminal domain-containing protein</fullName>
    </recommendedName>
</protein>
<dbReference type="GO" id="GO:0003677">
    <property type="term" value="F:DNA binding"/>
    <property type="evidence" value="ECO:0007669"/>
    <property type="project" value="InterPro"/>
</dbReference>
<dbReference type="AlphaFoldDB" id="A0A133VE75"/>
<dbReference type="EMBL" id="LHYC01000047">
    <property type="protein sequence ID" value="KXB04750.1"/>
    <property type="molecule type" value="Genomic_DNA"/>
</dbReference>
<dbReference type="InterPro" id="IPR050742">
    <property type="entry name" value="Helicase_Restrict-Modif_Enz"/>
</dbReference>
<evidence type="ECO:0000313" key="3">
    <source>
        <dbReference type="Proteomes" id="UP000070549"/>
    </source>
</evidence>
<evidence type="ECO:0000313" key="2">
    <source>
        <dbReference type="EMBL" id="KXB04750.1"/>
    </source>
</evidence>
<comment type="caution">
    <text evidence="2">The sequence shown here is derived from an EMBL/GenBank/DDBJ whole genome shotgun (WGS) entry which is preliminary data.</text>
</comment>
<dbReference type="GO" id="GO:0120545">
    <property type="term" value="F:nucleic acid conformation isomerase activity"/>
    <property type="evidence" value="ECO:0007669"/>
    <property type="project" value="UniProtKB-ARBA"/>
</dbReference>
<dbReference type="SMART" id="SM00490">
    <property type="entry name" value="HELICc"/>
    <property type="match status" value="1"/>
</dbReference>
<proteinExistence type="predicted"/>
<dbReference type="Proteomes" id="UP000070549">
    <property type="component" value="Unassembled WGS sequence"/>
</dbReference>
<accession>A0A133VE75</accession>
<dbReference type="PANTHER" id="PTHR47396:SF1">
    <property type="entry name" value="ATP-DEPENDENT HELICASE IRC3-RELATED"/>
    <property type="match status" value="1"/>
</dbReference>
<dbReference type="SUPFAM" id="SSF52540">
    <property type="entry name" value="P-loop containing nucleoside triphosphate hydrolases"/>
    <property type="match status" value="1"/>
</dbReference>
<keyword evidence="3" id="KW-1185">Reference proteome</keyword>
<dbReference type="SMART" id="SM00487">
    <property type="entry name" value="DEXDc"/>
    <property type="match status" value="1"/>
</dbReference>
<dbReference type="GO" id="GO:0140097">
    <property type="term" value="F:catalytic activity, acting on DNA"/>
    <property type="evidence" value="ECO:0007669"/>
    <property type="project" value="UniProtKB-ARBA"/>
</dbReference>
<dbReference type="Pfam" id="PF00271">
    <property type="entry name" value="Helicase_C"/>
    <property type="match status" value="1"/>
</dbReference>
<dbReference type="InterPro" id="IPR027417">
    <property type="entry name" value="P-loop_NTPase"/>
</dbReference>
<name>A0A133VE75_9EURY</name>
<organism evidence="2 3">
    <name type="scientific">candidate division MSBL1 archaeon SCGC-AAA382A03</name>
    <dbReference type="NCBI Taxonomy" id="1698278"/>
    <lineage>
        <taxon>Archaea</taxon>
        <taxon>Methanobacteriati</taxon>
        <taxon>Methanobacteriota</taxon>
        <taxon>candidate division MSBL1</taxon>
    </lineage>
</organism>
<feature type="domain" description="Helicase C-terminal" evidence="1">
    <location>
        <begin position="333"/>
        <end position="472"/>
    </location>
</feature>
<dbReference type="PROSITE" id="PS51194">
    <property type="entry name" value="HELICASE_CTER"/>
    <property type="match status" value="1"/>
</dbReference>
<dbReference type="GO" id="GO:0005524">
    <property type="term" value="F:ATP binding"/>
    <property type="evidence" value="ECO:0007669"/>
    <property type="project" value="InterPro"/>
</dbReference>
<dbReference type="Pfam" id="PF04851">
    <property type="entry name" value="ResIII"/>
    <property type="match status" value="1"/>
</dbReference>
<sequence length="472" mass="55489">MQKSGLKKGKKLRPYQSIIRDEIFEDLEEGFQNFFISLPQGAGKTVIALATLSELINEDLVENALVILPRKVLVDQWVEEVQKMFYGMTLVKYTPERGITQTLRKLRYSDAVGIAMTAHSFKRRTEKKEIREDMFEAVLVDESADIIPAKDFFEKYRLSSYMEGLEKWDVVKLFTQPHEIEKEKLKQMIKKFGEEKTKEIRRIESELSIKELDYEIKDTIPVDDPDAQHFIDVLDDRRRRARRNIHKALDDLGIEGYRENLETLLNPRTSKRLEKTYDISKNQLEDLKNFIRTYILIRHLNRWFLYSNRAEIERTILSGQKDVERWLKTTDKKLQTLATEVRKHLENNEQVYIYSDYVTTAKQIEKFLEEKLDISSDSLFLITGEIEEDQFVELEKFQKKGDILIASPVFEMGTDIPSADVMFVFTPPFNREKLHQVVKRIRGGQLKFIAYQWSEKSSVGNLVGYLQEEVSE</sequence>
<dbReference type="PANTHER" id="PTHR47396">
    <property type="entry name" value="TYPE I RESTRICTION ENZYME ECOKI R PROTEIN"/>
    <property type="match status" value="1"/>
</dbReference>
<dbReference type="Gene3D" id="3.40.50.300">
    <property type="entry name" value="P-loop containing nucleotide triphosphate hydrolases"/>
    <property type="match status" value="2"/>
</dbReference>
<dbReference type="GO" id="GO:0016787">
    <property type="term" value="F:hydrolase activity"/>
    <property type="evidence" value="ECO:0007669"/>
    <property type="project" value="InterPro"/>
</dbReference>
<dbReference type="InterPro" id="IPR001650">
    <property type="entry name" value="Helicase_C-like"/>
</dbReference>
<reference evidence="2 3" key="1">
    <citation type="journal article" date="2016" name="Sci. Rep.">
        <title>Metabolic traits of an uncultured archaeal lineage -MSBL1- from brine pools of the Red Sea.</title>
        <authorList>
            <person name="Mwirichia R."/>
            <person name="Alam I."/>
            <person name="Rashid M."/>
            <person name="Vinu M."/>
            <person name="Ba-Alawi W."/>
            <person name="Anthony Kamau A."/>
            <person name="Kamanda Ngugi D."/>
            <person name="Goker M."/>
            <person name="Klenk H.P."/>
            <person name="Bajic V."/>
            <person name="Stingl U."/>
        </authorList>
    </citation>
    <scope>NUCLEOTIDE SEQUENCE [LARGE SCALE GENOMIC DNA]</scope>
    <source>
        <strain evidence="2">SCGC-AAA382A03</strain>
    </source>
</reference>
<gene>
    <name evidence="2" type="ORF">AKJ49_01750</name>
</gene>